<organism evidence="3 4">
    <name type="scientific">Pseudozobellia thermophila</name>
    <dbReference type="NCBI Taxonomy" id="192903"/>
    <lineage>
        <taxon>Bacteria</taxon>
        <taxon>Pseudomonadati</taxon>
        <taxon>Bacteroidota</taxon>
        <taxon>Flavobacteriia</taxon>
        <taxon>Flavobacteriales</taxon>
        <taxon>Flavobacteriaceae</taxon>
        <taxon>Pseudozobellia</taxon>
    </lineage>
</organism>
<protein>
    <recommendedName>
        <fullName evidence="5">Lipocalin-like domain-containing protein</fullName>
    </recommendedName>
</protein>
<dbReference type="Proteomes" id="UP000184543">
    <property type="component" value="Unassembled WGS sequence"/>
</dbReference>
<feature type="signal peptide" evidence="2">
    <location>
        <begin position="1"/>
        <end position="24"/>
    </location>
</feature>
<keyword evidence="1" id="KW-0175">Coiled coil</keyword>
<name>A0A1M6J1U3_9FLAO</name>
<keyword evidence="2" id="KW-0732">Signal</keyword>
<gene>
    <name evidence="3" type="ORF">SAMN04488513_104207</name>
</gene>
<keyword evidence="4" id="KW-1185">Reference proteome</keyword>
<evidence type="ECO:0000256" key="2">
    <source>
        <dbReference type="SAM" id="SignalP"/>
    </source>
</evidence>
<dbReference type="STRING" id="192903.SAMN04488513_104207"/>
<sequence>MRRRLILFLGIMIFCMGCSRSVSKEDLDHLNGYWEIAKVTFPDGNTKEYTVNTSVDFIMLEDLKGYRKKMQPNLTGTYRTSDDAEAFTIKEEGGALWINYKSELSEWSERLERLEQNAFSVTNEEGIRYDYKRFQPISIKQ</sequence>
<evidence type="ECO:0000256" key="1">
    <source>
        <dbReference type="SAM" id="Coils"/>
    </source>
</evidence>
<dbReference type="EMBL" id="FQYU01000004">
    <property type="protein sequence ID" value="SHJ40607.1"/>
    <property type="molecule type" value="Genomic_DNA"/>
</dbReference>
<reference evidence="4" key="1">
    <citation type="submission" date="2016-11" db="EMBL/GenBank/DDBJ databases">
        <authorList>
            <person name="Varghese N."/>
            <person name="Submissions S."/>
        </authorList>
    </citation>
    <scope>NUCLEOTIDE SEQUENCE [LARGE SCALE GENOMIC DNA]</scope>
    <source>
        <strain evidence="4">DSM 19858</strain>
    </source>
</reference>
<evidence type="ECO:0000313" key="3">
    <source>
        <dbReference type="EMBL" id="SHJ40607.1"/>
    </source>
</evidence>
<feature type="coiled-coil region" evidence="1">
    <location>
        <begin position="97"/>
        <end position="124"/>
    </location>
</feature>
<accession>A0A1M6J1U3</accession>
<evidence type="ECO:0000313" key="4">
    <source>
        <dbReference type="Proteomes" id="UP000184543"/>
    </source>
</evidence>
<dbReference type="AlphaFoldDB" id="A0A1M6J1U3"/>
<feature type="chain" id="PRO_5013223385" description="Lipocalin-like domain-containing protein" evidence="2">
    <location>
        <begin position="25"/>
        <end position="141"/>
    </location>
</feature>
<evidence type="ECO:0008006" key="5">
    <source>
        <dbReference type="Google" id="ProtNLM"/>
    </source>
</evidence>
<dbReference type="OrthoDB" id="1143855at2"/>
<proteinExistence type="predicted"/>